<dbReference type="STRING" id="62324.A0A182RKY0"/>
<dbReference type="Gene3D" id="3.10.200.10">
    <property type="entry name" value="Alpha carbonic anhydrase"/>
    <property type="match status" value="1"/>
</dbReference>
<dbReference type="SUPFAM" id="SSF51069">
    <property type="entry name" value="Carbonic anhydrase"/>
    <property type="match status" value="1"/>
</dbReference>
<comment type="similarity">
    <text evidence="1">Belongs to the alpha-carbonic anhydrase family.</text>
</comment>
<dbReference type="PANTHER" id="PTHR18952:SF114">
    <property type="entry name" value="CARBONIC ANHYDRASE 3, ISOFORM A"/>
    <property type="match status" value="1"/>
</dbReference>
<dbReference type="SMART" id="SM01057">
    <property type="entry name" value="Carb_anhydrase"/>
    <property type="match status" value="1"/>
</dbReference>
<dbReference type="VEuPathDB" id="VectorBase:AFUN2_012807"/>
<dbReference type="GO" id="GO:0008270">
    <property type="term" value="F:zinc ion binding"/>
    <property type="evidence" value="ECO:0007669"/>
    <property type="project" value="InterPro"/>
</dbReference>
<dbReference type="EnsemblMetazoa" id="AFUN006898-RA">
    <property type="protein sequence ID" value="AFUN006898-PA"/>
    <property type="gene ID" value="AFUN006898"/>
</dbReference>
<reference evidence="3" key="1">
    <citation type="submission" date="2020-05" db="UniProtKB">
        <authorList>
            <consortium name="EnsemblMetazoa"/>
        </authorList>
    </citation>
    <scope>IDENTIFICATION</scope>
    <source>
        <strain evidence="3">FUMOZ</strain>
    </source>
</reference>
<dbReference type="CDD" id="cd00326">
    <property type="entry name" value="alpha_CA"/>
    <property type="match status" value="1"/>
</dbReference>
<proteinExistence type="inferred from homology"/>
<name>A0A182RKY0_ANOFN</name>
<evidence type="ECO:0000256" key="1">
    <source>
        <dbReference type="ARBA" id="ARBA00010718"/>
    </source>
</evidence>
<dbReference type="AlphaFoldDB" id="A0A182RKY0"/>
<dbReference type="GO" id="GO:0004089">
    <property type="term" value="F:carbonate dehydratase activity"/>
    <property type="evidence" value="ECO:0007669"/>
    <property type="project" value="InterPro"/>
</dbReference>
<dbReference type="GeneID" id="125774406"/>
<evidence type="ECO:0000259" key="2">
    <source>
        <dbReference type="PROSITE" id="PS51144"/>
    </source>
</evidence>
<dbReference type="InterPro" id="IPR001148">
    <property type="entry name" value="CA_dom"/>
</dbReference>
<dbReference type="PANTHER" id="PTHR18952">
    <property type="entry name" value="CARBONIC ANHYDRASE"/>
    <property type="match status" value="1"/>
</dbReference>
<dbReference type="RefSeq" id="XP_049300593.1">
    <property type="nucleotide sequence ID" value="XM_049444636.1"/>
</dbReference>
<dbReference type="OrthoDB" id="429145at2759"/>
<dbReference type="InterPro" id="IPR036398">
    <property type="entry name" value="CA_dom_sf"/>
</dbReference>
<accession>A0A182RKY0</accession>
<dbReference type="PROSITE" id="PS51144">
    <property type="entry name" value="ALPHA_CA_2"/>
    <property type="match status" value="1"/>
</dbReference>
<dbReference type="GO" id="GO:0005737">
    <property type="term" value="C:cytoplasm"/>
    <property type="evidence" value="ECO:0007669"/>
    <property type="project" value="TreeGrafter"/>
</dbReference>
<sequence length="257" mass="28689">MQRTVSRAVQSPVCLMQSQAQIVDDAAPLRFVGHWDDRGIATLSNNGQSAVLKLTDRPYQPFLVGGPLTGVYVFDQLHFHWGPDDTVGCEHLLDGRAYSMEAHFVHYNARYGSFDEALDKEDGLVVAAIFIDAHNNGTDWIPLQPIVRALGQIQHPGTTASVPSDCLRWLTGLVLDRHYYTYHGSMTTSPYQECVTWLVYSAPVFISSHQADAFRRLLRPGDRLAPITSNFRPVQSPSNAFGLVFVRDTVSMLRSKL</sequence>
<dbReference type="KEGG" id="afun:125774406"/>
<dbReference type="VEuPathDB" id="VectorBase:AFUN006898"/>
<protein>
    <recommendedName>
        <fullName evidence="2">Alpha-carbonic anhydrase domain-containing protein</fullName>
    </recommendedName>
</protein>
<evidence type="ECO:0000313" key="3">
    <source>
        <dbReference type="EnsemblMetazoa" id="AFUN006898-PA"/>
    </source>
</evidence>
<feature type="domain" description="Alpha-carbonic anhydrase" evidence="2">
    <location>
        <begin position="1"/>
        <end position="247"/>
    </location>
</feature>
<dbReference type="InterPro" id="IPR023561">
    <property type="entry name" value="Carbonic_anhydrase_a-class"/>
</dbReference>
<dbReference type="Pfam" id="PF00194">
    <property type="entry name" value="Carb_anhydrase"/>
    <property type="match status" value="1"/>
</dbReference>
<organism evidence="3">
    <name type="scientific">Anopheles funestus</name>
    <name type="common">African malaria mosquito</name>
    <dbReference type="NCBI Taxonomy" id="62324"/>
    <lineage>
        <taxon>Eukaryota</taxon>
        <taxon>Metazoa</taxon>
        <taxon>Ecdysozoa</taxon>
        <taxon>Arthropoda</taxon>
        <taxon>Hexapoda</taxon>
        <taxon>Insecta</taxon>
        <taxon>Pterygota</taxon>
        <taxon>Neoptera</taxon>
        <taxon>Endopterygota</taxon>
        <taxon>Diptera</taxon>
        <taxon>Nematocera</taxon>
        <taxon>Culicoidea</taxon>
        <taxon>Culicidae</taxon>
        <taxon>Anophelinae</taxon>
        <taxon>Anopheles</taxon>
    </lineage>
</organism>